<sequence>MYQIVVEIAEGVDVCHIHVPDHDQDQEVTIDTNQVIVEVNHSLLPHIDLRAI</sequence>
<protein>
    <submittedName>
        <fullName evidence="1">Uncharacterized protein</fullName>
    </submittedName>
</protein>
<dbReference type="AlphaFoldDB" id="U9TQI2"/>
<evidence type="ECO:0000313" key="1">
    <source>
        <dbReference type="EMBL" id="ESA10444.1"/>
    </source>
</evidence>
<reference evidence="1" key="1">
    <citation type="submission" date="2013-07" db="EMBL/GenBank/DDBJ databases">
        <title>The genome of an arbuscular mycorrhizal fungus provides insights into the evolution of the oldest plant symbiosis.</title>
        <authorList>
            <consortium name="DOE Joint Genome Institute"/>
            <person name="Tisserant E."/>
            <person name="Malbreil M."/>
            <person name="Kuo A."/>
            <person name="Kohler A."/>
            <person name="Symeonidi A."/>
            <person name="Balestrini R."/>
            <person name="Charron P."/>
            <person name="Duensing N."/>
            <person name="Frei-dit-Frey N."/>
            <person name="Gianinazzi-Pearson V."/>
            <person name="Gilbert B."/>
            <person name="Handa Y."/>
            <person name="Hijri M."/>
            <person name="Kaul R."/>
            <person name="Kawaguchi M."/>
            <person name="Krajinski F."/>
            <person name="Lammers P."/>
            <person name="Lapierre D."/>
            <person name="Masclaux F.G."/>
            <person name="Murat C."/>
            <person name="Morin E."/>
            <person name="Ndikumana S."/>
            <person name="Pagni M."/>
            <person name="Petitpierre D."/>
            <person name="Requena N."/>
            <person name="Rosikiewicz P."/>
            <person name="Riley R."/>
            <person name="Saito K."/>
            <person name="San Clemente H."/>
            <person name="Shapiro H."/>
            <person name="van Tuinen D."/>
            <person name="Becard G."/>
            <person name="Bonfante P."/>
            <person name="Paszkowski U."/>
            <person name="Shachar-Hill Y."/>
            <person name="Young J.P."/>
            <person name="Sanders I.R."/>
            <person name="Henrissat B."/>
            <person name="Rensing S.A."/>
            <person name="Grigoriev I.V."/>
            <person name="Corradi N."/>
            <person name="Roux C."/>
            <person name="Martin F."/>
        </authorList>
    </citation>
    <scope>NUCLEOTIDE SEQUENCE</scope>
    <source>
        <strain evidence="1">DAOM 197198</strain>
    </source>
</reference>
<dbReference type="EMBL" id="KI287103">
    <property type="protein sequence ID" value="ESA10444.1"/>
    <property type="molecule type" value="Genomic_DNA"/>
</dbReference>
<name>U9TQI2_RHIID</name>
<feature type="non-terminal residue" evidence="1">
    <location>
        <position position="52"/>
    </location>
</feature>
<dbReference type="HOGENOM" id="CLU_3093175_0_0_1"/>
<accession>U9TQI2</accession>
<gene>
    <name evidence="1" type="ORF">GLOINDRAFT_335529</name>
</gene>
<dbReference type="VEuPathDB" id="FungiDB:RhiirFUN_003182"/>
<proteinExistence type="predicted"/>
<organism evidence="1">
    <name type="scientific">Rhizophagus irregularis (strain DAOM 181602 / DAOM 197198 / MUCL 43194)</name>
    <name type="common">Arbuscular mycorrhizal fungus</name>
    <name type="synonym">Glomus intraradices</name>
    <dbReference type="NCBI Taxonomy" id="747089"/>
    <lineage>
        <taxon>Eukaryota</taxon>
        <taxon>Fungi</taxon>
        <taxon>Fungi incertae sedis</taxon>
        <taxon>Mucoromycota</taxon>
        <taxon>Glomeromycotina</taxon>
        <taxon>Glomeromycetes</taxon>
        <taxon>Glomerales</taxon>
        <taxon>Glomeraceae</taxon>
        <taxon>Rhizophagus</taxon>
    </lineage>
</organism>